<keyword evidence="3" id="KW-1185">Reference proteome</keyword>
<accession>A0A1V8SX11</accession>
<dbReference type="AlphaFoldDB" id="A0A1V8SX11"/>
<feature type="region of interest" description="Disordered" evidence="1">
    <location>
        <begin position="253"/>
        <end position="279"/>
    </location>
</feature>
<gene>
    <name evidence="2" type="ORF">B0A48_10095</name>
</gene>
<proteinExistence type="predicted"/>
<dbReference type="EMBL" id="NAJO01000024">
    <property type="protein sequence ID" value="OQO03432.1"/>
    <property type="molecule type" value="Genomic_DNA"/>
</dbReference>
<feature type="region of interest" description="Disordered" evidence="1">
    <location>
        <begin position="189"/>
        <end position="219"/>
    </location>
</feature>
<feature type="compositionally biased region" description="Basic and acidic residues" evidence="1">
    <location>
        <begin position="88"/>
        <end position="107"/>
    </location>
</feature>
<protein>
    <submittedName>
        <fullName evidence="2">Uncharacterized protein</fullName>
    </submittedName>
</protein>
<comment type="caution">
    <text evidence="2">The sequence shown here is derived from an EMBL/GenBank/DDBJ whole genome shotgun (WGS) entry which is preliminary data.</text>
</comment>
<feature type="region of interest" description="Disordered" evidence="1">
    <location>
        <begin position="138"/>
        <end position="174"/>
    </location>
</feature>
<sequence>MFNIIETIDLSNDDNMSIPTVKHFTGLGLDGTTAGRVTLTTHGSKSSISLTGLHARHAAPSTFLSIAFFETWLLTMPAPLTLVITTETHDASSKKRKTHDDGKETARKSAKTATVESAGRFKLPSSIDQIRKIISDSDMSLSDKSSKQNKAHHVKSGVSRKASGIRGETHNELASPPFSAVKATTVKSPLFCTPPPPPSAPVPPSSPAPPSTPPPTRGAQRNYKKILAELQNAPKKAPPRYQRSAYVEALRRARDDTDDDEELTGLKSENQTASTTGHHGAARLASLELLTATTTGIYGILGPKKDSQKVTPALLSQAHGRQATQQTAHTAQQTVQLQQTVQDLLNNLTHISQVPAIIAAQQQVFNHQLAAQQQTFDHQYLDMESFNAELHRRLLEVERDNSRFKNGTFPNEKFEVRVAGVEQDQVDVKKAFDEQCRTYVGGTNRAFMERDVKMKKLEEGLDRVIGEFEELERMEKKKS</sequence>
<dbReference type="InParanoid" id="A0A1V8SX11"/>
<feature type="compositionally biased region" description="Polar residues" evidence="1">
    <location>
        <begin position="267"/>
        <end position="277"/>
    </location>
</feature>
<evidence type="ECO:0000256" key="1">
    <source>
        <dbReference type="SAM" id="MobiDB-lite"/>
    </source>
</evidence>
<evidence type="ECO:0000313" key="3">
    <source>
        <dbReference type="Proteomes" id="UP000192596"/>
    </source>
</evidence>
<evidence type="ECO:0000313" key="2">
    <source>
        <dbReference type="EMBL" id="OQO03432.1"/>
    </source>
</evidence>
<name>A0A1V8SX11_9PEZI</name>
<organism evidence="2 3">
    <name type="scientific">Cryoendolithus antarcticus</name>
    <dbReference type="NCBI Taxonomy" id="1507870"/>
    <lineage>
        <taxon>Eukaryota</taxon>
        <taxon>Fungi</taxon>
        <taxon>Dikarya</taxon>
        <taxon>Ascomycota</taxon>
        <taxon>Pezizomycotina</taxon>
        <taxon>Dothideomycetes</taxon>
        <taxon>Dothideomycetidae</taxon>
        <taxon>Cladosporiales</taxon>
        <taxon>Cladosporiaceae</taxon>
        <taxon>Cryoendolithus</taxon>
    </lineage>
</organism>
<feature type="region of interest" description="Disordered" evidence="1">
    <location>
        <begin position="88"/>
        <end position="117"/>
    </location>
</feature>
<reference evidence="3" key="1">
    <citation type="submission" date="2017-03" db="EMBL/GenBank/DDBJ databases">
        <title>Genomes of endolithic fungi from Antarctica.</title>
        <authorList>
            <person name="Coleine C."/>
            <person name="Masonjones S."/>
            <person name="Stajich J.E."/>
        </authorList>
    </citation>
    <scope>NUCLEOTIDE SEQUENCE [LARGE SCALE GENOMIC DNA]</scope>
    <source>
        <strain evidence="3">CCFEE 5527</strain>
    </source>
</reference>
<dbReference type="Proteomes" id="UP000192596">
    <property type="component" value="Unassembled WGS sequence"/>
</dbReference>
<feature type="compositionally biased region" description="Pro residues" evidence="1">
    <location>
        <begin position="192"/>
        <end position="216"/>
    </location>
</feature>